<evidence type="ECO:0000256" key="5">
    <source>
        <dbReference type="ARBA" id="ARBA00022512"/>
    </source>
</evidence>
<keyword evidence="9 15" id="KW-0063">Aspartyl esterase</keyword>
<dbReference type="SUPFAM" id="SSF51126">
    <property type="entry name" value="Pectin lyase-like"/>
    <property type="match status" value="1"/>
</dbReference>
<proteinExistence type="inferred from homology"/>
<keyword evidence="7 15" id="KW-0732">Signal</keyword>
<dbReference type="EMBL" id="JAVIJP010000011">
    <property type="protein sequence ID" value="KAL3646817.1"/>
    <property type="molecule type" value="Genomic_DNA"/>
</dbReference>
<comment type="pathway">
    <text evidence="2 15">Glycan metabolism; pectin degradation; 2-dehydro-3-deoxy-D-gluconate from pectin: step 1/5.</text>
</comment>
<dbReference type="PANTHER" id="PTHR31321">
    <property type="entry name" value="ACYL-COA THIOESTER HYDROLASE YBHC-RELATED"/>
    <property type="match status" value="1"/>
</dbReference>
<accession>A0ABD3DYY4</accession>
<comment type="similarity">
    <text evidence="3">Belongs to the pectinesterase family.</text>
</comment>
<evidence type="ECO:0000256" key="14">
    <source>
        <dbReference type="PROSITE-ProRule" id="PRU10040"/>
    </source>
</evidence>
<comment type="catalytic activity">
    <reaction evidence="12 15">
        <text>[(1-&gt;4)-alpha-D-galacturonosyl methyl ester](n) + n H2O = [(1-&gt;4)-alpha-D-galacturonosyl](n) + n methanol + n H(+)</text>
        <dbReference type="Rhea" id="RHEA:22380"/>
        <dbReference type="Rhea" id="RHEA-COMP:14570"/>
        <dbReference type="Rhea" id="RHEA-COMP:14573"/>
        <dbReference type="ChEBI" id="CHEBI:15377"/>
        <dbReference type="ChEBI" id="CHEBI:15378"/>
        <dbReference type="ChEBI" id="CHEBI:17790"/>
        <dbReference type="ChEBI" id="CHEBI:140522"/>
        <dbReference type="ChEBI" id="CHEBI:140523"/>
        <dbReference type="EC" id="3.1.1.11"/>
    </reaction>
</comment>
<name>A0ABD3DYY4_9LAMI</name>
<dbReference type="FunFam" id="2.160.20.10:FF:000033">
    <property type="entry name" value="Pectinesterase"/>
    <property type="match status" value="1"/>
</dbReference>
<dbReference type="InterPro" id="IPR012334">
    <property type="entry name" value="Pectin_lyas_fold"/>
</dbReference>
<evidence type="ECO:0000256" key="10">
    <source>
        <dbReference type="ARBA" id="ARBA00023180"/>
    </source>
</evidence>
<comment type="subcellular location">
    <subcellularLocation>
        <location evidence="1">Secreted</location>
        <location evidence="1">Cell wall</location>
    </subcellularLocation>
</comment>
<dbReference type="Gene3D" id="2.160.20.10">
    <property type="entry name" value="Single-stranded right-handed beta-helix, Pectin lyase-like"/>
    <property type="match status" value="1"/>
</dbReference>
<evidence type="ECO:0000256" key="9">
    <source>
        <dbReference type="ARBA" id="ARBA00023085"/>
    </source>
</evidence>
<reference evidence="18" key="1">
    <citation type="journal article" date="2024" name="IScience">
        <title>Strigolactones Initiate the Formation of Haustorium-like Structures in Castilleja.</title>
        <authorList>
            <person name="Buerger M."/>
            <person name="Peterson D."/>
            <person name="Chory J."/>
        </authorList>
    </citation>
    <scope>NUCLEOTIDE SEQUENCE [LARGE SCALE GENOMIC DNA]</scope>
</reference>
<evidence type="ECO:0000256" key="4">
    <source>
        <dbReference type="ARBA" id="ARBA00013229"/>
    </source>
</evidence>
<evidence type="ECO:0000313" key="17">
    <source>
        <dbReference type="EMBL" id="KAL3646817.1"/>
    </source>
</evidence>
<dbReference type="InterPro" id="IPR000070">
    <property type="entry name" value="Pectinesterase_cat"/>
</dbReference>
<comment type="caution">
    <text evidence="17">The sequence shown here is derived from an EMBL/GenBank/DDBJ whole genome shotgun (WGS) entry which is preliminary data.</text>
</comment>
<dbReference type="PROSITE" id="PS00503">
    <property type="entry name" value="PECTINESTERASE_2"/>
    <property type="match status" value="1"/>
</dbReference>
<keyword evidence="8 15" id="KW-0378">Hydrolase</keyword>
<evidence type="ECO:0000256" key="12">
    <source>
        <dbReference type="ARBA" id="ARBA00047928"/>
    </source>
</evidence>
<evidence type="ECO:0000313" key="18">
    <source>
        <dbReference type="Proteomes" id="UP001632038"/>
    </source>
</evidence>
<evidence type="ECO:0000256" key="13">
    <source>
        <dbReference type="ARBA" id="ARBA00057335"/>
    </source>
</evidence>
<dbReference type="AlphaFoldDB" id="A0ABD3DYY4"/>
<keyword evidence="11" id="KW-0961">Cell wall biogenesis/degradation</keyword>
<dbReference type="InterPro" id="IPR011050">
    <property type="entry name" value="Pectin_lyase_fold/virulence"/>
</dbReference>
<keyword evidence="5" id="KW-0134">Cell wall</keyword>
<feature type="signal peptide" evidence="15">
    <location>
        <begin position="1"/>
        <end position="29"/>
    </location>
</feature>
<evidence type="ECO:0000259" key="16">
    <source>
        <dbReference type="Pfam" id="PF01095"/>
    </source>
</evidence>
<evidence type="ECO:0000256" key="15">
    <source>
        <dbReference type="RuleBase" id="RU000589"/>
    </source>
</evidence>
<evidence type="ECO:0000256" key="8">
    <source>
        <dbReference type="ARBA" id="ARBA00022801"/>
    </source>
</evidence>
<dbReference type="GO" id="GO:0045490">
    <property type="term" value="P:pectin catabolic process"/>
    <property type="evidence" value="ECO:0007669"/>
    <property type="project" value="UniProtKB-UniRule"/>
</dbReference>
<keyword evidence="10" id="KW-0325">Glycoprotein</keyword>
<organism evidence="17 18">
    <name type="scientific">Castilleja foliolosa</name>
    <dbReference type="NCBI Taxonomy" id="1961234"/>
    <lineage>
        <taxon>Eukaryota</taxon>
        <taxon>Viridiplantae</taxon>
        <taxon>Streptophyta</taxon>
        <taxon>Embryophyta</taxon>
        <taxon>Tracheophyta</taxon>
        <taxon>Spermatophyta</taxon>
        <taxon>Magnoliopsida</taxon>
        <taxon>eudicotyledons</taxon>
        <taxon>Gunneridae</taxon>
        <taxon>Pentapetalae</taxon>
        <taxon>asterids</taxon>
        <taxon>lamiids</taxon>
        <taxon>Lamiales</taxon>
        <taxon>Orobanchaceae</taxon>
        <taxon>Pedicularideae</taxon>
        <taxon>Castillejinae</taxon>
        <taxon>Castilleja</taxon>
    </lineage>
</organism>
<dbReference type="GO" id="GO:0030599">
    <property type="term" value="F:pectinesterase activity"/>
    <property type="evidence" value="ECO:0007669"/>
    <property type="project" value="UniProtKB-UniRule"/>
</dbReference>
<dbReference type="Pfam" id="PF01095">
    <property type="entry name" value="Pectinesterase"/>
    <property type="match status" value="1"/>
</dbReference>
<dbReference type="PANTHER" id="PTHR31321:SF73">
    <property type="entry name" value="PECTINESTERASE 14-RELATED"/>
    <property type="match status" value="1"/>
</dbReference>
<dbReference type="Proteomes" id="UP001632038">
    <property type="component" value="Unassembled WGS sequence"/>
</dbReference>
<feature type="domain" description="Pectinesterase catalytic" evidence="16">
    <location>
        <begin position="87"/>
        <end position="379"/>
    </location>
</feature>
<dbReference type="InterPro" id="IPR033131">
    <property type="entry name" value="Pectinesterase_Asp_AS"/>
</dbReference>
<keyword evidence="18" id="KW-1185">Reference proteome</keyword>
<comment type="function">
    <text evidence="13">Acts in the modification of cell walls via demethylesterification of cell wall pectin.</text>
</comment>
<protein>
    <recommendedName>
        <fullName evidence="4 15">Pectinesterase</fullName>
        <ecNumber evidence="4 15">3.1.1.11</ecNumber>
    </recommendedName>
</protein>
<dbReference type="EC" id="3.1.1.11" evidence="4 15"/>
<evidence type="ECO:0000256" key="1">
    <source>
        <dbReference type="ARBA" id="ARBA00004191"/>
    </source>
</evidence>
<gene>
    <name evidence="17" type="primary">PME15</name>
    <name evidence="17" type="ORF">CASFOL_009361</name>
</gene>
<feature type="chain" id="PRO_5044532733" description="Pectinesterase" evidence="15">
    <location>
        <begin position="30"/>
        <end position="394"/>
    </location>
</feature>
<feature type="active site" evidence="14">
    <location>
        <position position="239"/>
    </location>
</feature>
<evidence type="ECO:0000256" key="3">
    <source>
        <dbReference type="ARBA" id="ARBA00008891"/>
    </source>
</evidence>
<evidence type="ECO:0000256" key="2">
    <source>
        <dbReference type="ARBA" id="ARBA00005184"/>
    </source>
</evidence>
<evidence type="ECO:0000256" key="7">
    <source>
        <dbReference type="ARBA" id="ARBA00022729"/>
    </source>
</evidence>
<evidence type="ECO:0000256" key="11">
    <source>
        <dbReference type="ARBA" id="ARBA00023316"/>
    </source>
</evidence>
<sequence>MNKKTTTLFWFTTLAIFLLSLVLYRHTDQYSSNVTSTSLLDVVRYFGVDDIIYSVIDKIVHGDKCLLNDNQWDSNLISLYNVSVVYTVDKKGCANFSSVQKAVDAVPDFSRSWILIIVDSGTYREKVVVNTNKTKLLVEGKGYLNTTIEWNDTANSTGGTSYSYSFATLAPNFIAYNITFMNTAPAPDPGDEGGQAVALKVSGDRSAFYGCAFLGAQDTLHDDQGRHYYKDCLIQGSIDFIFGNARSLFQDCAINSTAKEVGLTSGGVSGAITAHGRDSSNEKTGFSFVNCNISGSGKVWLGRAWGHYATTIFSKSYMSHVVATEGWNDWDDSSRDRTVWFGEYECYGPGANSKDRVEYGKQLRQSEAAPYLDISYIDGEEWLVKESPGFCSSF</sequence>
<evidence type="ECO:0000256" key="6">
    <source>
        <dbReference type="ARBA" id="ARBA00022525"/>
    </source>
</evidence>
<keyword evidence="6" id="KW-0964">Secreted</keyword>
<dbReference type="GO" id="GO:0042545">
    <property type="term" value="P:cell wall modification"/>
    <property type="evidence" value="ECO:0007669"/>
    <property type="project" value="UniProtKB-UniRule"/>
</dbReference>